<evidence type="ECO:0000256" key="3">
    <source>
        <dbReference type="ARBA" id="ARBA00022490"/>
    </source>
</evidence>
<dbReference type="InterPro" id="IPR027444">
    <property type="entry name" value="H-NS_C_dom"/>
</dbReference>
<gene>
    <name evidence="6" type="ORF">ACBP88_05910</name>
</gene>
<evidence type="ECO:0000313" key="6">
    <source>
        <dbReference type="EMBL" id="MEZ2739002.1"/>
    </source>
</evidence>
<evidence type="ECO:0000259" key="5">
    <source>
        <dbReference type="SMART" id="SM00528"/>
    </source>
</evidence>
<dbReference type="SMART" id="SM00528">
    <property type="entry name" value="HNS"/>
    <property type="match status" value="1"/>
</dbReference>
<proteinExistence type="inferred from homology"/>
<accession>A0ABV4IEX9</accession>
<evidence type="ECO:0000256" key="1">
    <source>
        <dbReference type="ARBA" id="ARBA00004453"/>
    </source>
</evidence>
<name>A0ABV4IEX9_9BURK</name>
<dbReference type="SUPFAM" id="SSF81273">
    <property type="entry name" value="H-NS histone-like proteins"/>
    <property type="match status" value="1"/>
</dbReference>
<evidence type="ECO:0000256" key="2">
    <source>
        <dbReference type="ARBA" id="ARBA00010610"/>
    </source>
</evidence>
<comment type="caution">
    <text evidence="6">The sequence shown here is derived from an EMBL/GenBank/DDBJ whole genome shotgun (WGS) entry which is preliminary data.</text>
</comment>
<keyword evidence="3" id="KW-0963">Cytoplasm</keyword>
<dbReference type="Pfam" id="PF00816">
    <property type="entry name" value="Histone_HNS"/>
    <property type="match status" value="1"/>
</dbReference>
<dbReference type="EMBL" id="JBGJLR010000004">
    <property type="protein sequence ID" value="MEZ2739002.1"/>
    <property type="molecule type" value="Genomic_DNA"/>
</dbReference>
<evidence type="ECO:0000313" key="7">
    <source>
        <dbReference type="Proteomes" id="UP001567350"/>
    </source>
</evidence>
<protein>
    <submittedName>
        <fullName evidence="6">H-NS family nucleoid-associated regulatory protein</fullName>
    </submittedName>
</protein>
<comment type="similarity">
    <text evidence="2">Belongs to the histone-like protein H-NS family.</text>
</comment>
<evidence type="ECO:0000256" key="4">
    <source>
        <dbReference type="ARBA" id="ARBA00023125"/>
    </source>
</evidence>
<organism evidence="6 7">
    <name type="scientific">Comamonas jiangduensis</name>
    <dbReference type="NCBI Taxonomy" id="1194168"/>
    <lineage>
        <taxon>Bacteria</taxon>
        <taxon>Pseudomonadati</taxon>
        <taxon>Pseudomonadota</taxon>
        <taxon>Betaproteobacteria</taxon>
        <taxon>Burkholderiales</taxon>
        <taxon>Comamonadaceae</taxon>
        <taxon>Comamonas</taxon>
    </lineage>
</organism>
<dbReference type="Proteomes" id="UP001567350">
    <property type="component" value="Unassembled WGS sequence"/>
</dbReference>
<keyword evidence="4" id="KW-0238">DNA-binding</keyword>
<sequence>MTTYKELLAQRAELEKQIEAARKEALSSAIAQVRAIIAEYELTEEDVFSKKTARAATTGHKTVVPKYRDPITGATWTGRGKPPLWIAGKDRLDFLIEDQAAV</sequence>
<dbReference type="Gene3D" id="4.10.430.30">
    <property type="match status" value="1"/>
</dbReference>
<dbReference type="RefSeq" id="WP_370891267.1">
    <property type="nucleotide sequence ID" value="NZ_JBGJLR010000004.1"/>
</dbReference>
<reference evidence="6 7" key="1">
    <citation type="submission" date="2024-08" db="EMBL/GenBank/DDBJ databases">
        <authorList>
            <person name="Feng Z."/>
            <person name="Ronholm J."/>
        </authorList>
    </citation>
    <scope>NUCLEOTIDE SEQUENCE [LARGE SCALE GENOMIC DNA]</scope>
    <source>
        <strain evidence="6 7">4-AB0-8</strain>
    </source>
</reference>
<dbReference type="PANTHER" id="PTHR38097">
    <property type="match status" value="1"/>
</dbReference>
<feature type="domain" description="DNA-binding protein H-NS-like C-terminal" evidence="5">
    <location>
        <begin position="57"/>
        <end position="96"/>
    </location>
</feature>
<comment type="subcellular location">
    <subcellularLocation>
        <location evidence="1">Cytoplasm</location>
        <location evidence="1">Nucleoid</location>
    </subcellularLocation>
</comment>
<keyword evidence="7" id="KW-1185">Reference proteome</keyword>
<dbReference type="PANTHER" id="PTHR38097:SF2">
    <property type="entry name" value="DNA-BINDING PROTEIN STPA"/>
    <property type="match status" value="1"/>
</dbReference>